<comment type="caution">
    <text evidence="11">The sequence shown here is derived from an EMBL/GenBank/DDBJ whole genome shotgun (WGS) entry which is preliminary data.</text>
</comment>
<feature type="modified residue" description="4-aspartylphosphate" evidence="7">
    <location>
        <position position="1132"/>
    </location>
</feature>
<gene>
    <name evidence="11" type="ORF">CLV60_12244</name>
</gene>
<accession>A0A2P8FI82</accession>
<dbReference type="SMART" id="SM00448">
    <property type="entry name" value="REC"/>
    <property type="match status" value="1"/>
</dbReference>
<dbReference type="Gene3D" id="3.40.50.2300">
    <property type="match status" value="1"/>
</dbReference>
<dbReference type="EMBL" id="PYAS01000022">
    <property type="protein sequence ID" value="PSL21427.1"/>
    <property type="molecule type" value="Genomic_DNA"/>
</dbReference>
<dbReference type="SMART" id="SM00387">
    <property type="entry name" value="HATPase_c"/>
    <property type="match status" value="1"/>
</dbReference>
<dbReference type="InterPro" id="IPR005467">
    <property type="entry name" value="His_kinase_dom"/>
</dbReference>
<name>A0A2P8FI82_9BACT</name>
<dbReference type="PROSITE" id="PS00041">
    <property type="entry name" value="HTH_ARAC_FAMILY_1"/>
    <property type="match status" value="1"/>
</dbReference>
<dbReference type="Gene3D" id="2.130.10.10">
    <property type="entry name" value="YVTN repeat-like/Quinoprotein amine dehydrogenase"/>
    <property type="match status" value="2"/>
</dbReference>
<dbReference type="InterPro" id="IPR018062">
    <property type="entry name" value="HTH_AraC-typ_CS"/>
</dbReference>
<dbReference type="SMART" id="SM00388">
    <property type="entry name" value="HisKA"/>
    <property type="match status" value="1"/>
</dbReference>
<dbReference type="GO" id="GO:0000155">
    <property type="term" value="F:phosphorelay sensor kinase activity"/>
    <property type="evidence" value="ECO:0007669"/>
    <property type="project" value="InterPro"/>
</dbReference>
<evidence type="ECO:0000256" key="2">
    <source>
        <dbReference type="ARBA" id="ARBA00012438"/>
    </source>
</evidence>
<evidence type="ECO:0000313" key="12">
    <source>
        <dbReference type="Proteomes" id="UP000241964"/>
    </source>
</evidence>
<evidence type="ECO:0000259" key="10">
    <source>
        <dbReference type="PROSITE" id="PS50110"/>
    </source>
</evidence>
<dbReference type="Pfam" id="PF02518">
    <property type="entry name" value="HATPase_c"/>
    <property type="match status" value="1"/>
</dbReference>
<dbReference type="PRINTS" id="PR00344">
    <property type="entry name" value="BCTRLSENSOR"/>
</dbReference>
<feature type="domain" description="HTH araC/xylS-type" evidence="8">
    <location>
        <begin position="1230"/>
        <end position="1329"/>
    </location>
</feature>
<dbReference type="InterPro" id="IPR003594">
    <property type="entry name" value="HATPase_dom"/>
</dbReference>
<protein>
    <recommendedName>
        <fullName evidence="2">histidine kinase</fullName>
        <ecNumber evidence="2">2.7.13.3</ecNumber>
    </recommendedName>
</protein>
<dbReference type="Proteomes" id="UP000241964">
    <property type="component" value="Unassembled WGS sequence"/>
</dbReference>
<dbReference type="InterPro" id="IPR011123">
    <property type="entry name" value="Y_Y_Y"/>
</dbReference>
<dbReference type="SUPFAM" id="SSF46689">
    <property type="entry name" value="Homeodomain-like"/>
    <property type="match status" value="1"/>
</dbReference>
<dbReference type="InterPro" id="IPR001789">
    <property type="entry name" value="Sig_transdc_resp-reg_receiver"/>
</dbReference>
<evidence type="ECO:0000313" key="11">
    <source>
        <dbReference type="EMBL" id="PSL21427.1"/>
    </source>
</evidence>
<feature type="domain" description="Histidine kinase" evidence="9">
    <location>
        <begin position="823"/>
        <end position="1044"/>
    </location>
</feature>
<dbReference type="InterPro" id="IPR036097">
    <property type="entry name" value="HisK_dim/P_sf"/>
</dbReference>
<dbReference type="RefSeq" id="WP_106599297.1">
    <property type="nucleotide sequence ID" value="NZ_PYAS01000022.1"/>
</dbReference>
<dbReference type="SUPFAM" id="SSF47384">
    <property type="entry name" value="Homodimeric domain of signal transducing histidine kinase"/>
    <property type="match status" value="1"/>
</dbReference>
<keyword evidence="6" id="KW-0804">Transcription</keyword>
<dbReference type="PROSITE" id="PS50110">
    <property type="entry name" value="RESPONSE_REGULATORY"/>
    <property type="match status" value="1"/>
</dbReference>
<dbReference type="InterPro" id="IPR018060">
    <property type="entry name" value="HTH_AraC"/>
</dbReference>
<organism evidence="11 12">
    <name type="scientific">Dyadobacter jiangsuensis</name>
    <dbReference type="NCBI Taxonomy" id="1591085"/>
    <lineage>
        <taxon>Bacteria</taxon>
        <taxon>Pseudomonadati</taxon>
        <taxon>Bacteroidota</taxon>
        <taxon>Cytophagia</taxon>
        <taxon>Cytophagales</taxon>
        <taxon>Spirosomataceae</taxon>
        <taxon>Dyadobacter</taxon>
    </lineage>
</organism>
<evidence type="ECO:0000256" key="3">
    <source>
        <dbReference type="ARBA" id="ARBA00022553"/>
    </source>
</evidence>
<dbReference type="Pfam" id="PF00072">
    <property type="entry name" value="Response_reg"/>
    <property type="match status" value="1"/>
</dbReference>
<dbReference type="SUPFAM" id="SSF63829">
    <property type="entry name" value="Calcium-dependent phosphotriesterase"/>
    <property type="match status" value="3"/>
</dbReference>
<dbReference type="FunFam" id="2.60.40.10:FF:000791">
    <property type="entry name" value="Two-component system sensor histidine kinase/response regulator"/>
    <property type="match status" value="1"/>
</dbReference>
<dbReference type="InterPro" id="IPR036890">
    <property type="entry name" value="HATPase_C_sf"/>
</dbReference>
<keyword evidence="4" id="KW-0805">Transcription regulation</keyword>
<dbReference type="Gene3D" id="2.60.40.10">
    <property type="entry name" value="Immunoglobulins"/>
    <property type="match status" value="1"/>
</dbReference>
<dbReference type="InterPro" id="IPR015943">
    <property type="entry name" value="WD40/YVTN_repeat-like_dom_sf"/>
</dbReference>
<dbReference type="Pfam" id="PF00512">
    <property type="entry name" value="HisKA"/>
    <property type="match status" value="1"/>
</dbReference>
<dbReference type="PANTHER" id="PTHR43547:SF2">
    <property type="entry name" value="HYBRID SIGNAL TRANSDUCTION HISTIDINE KINASE C"/>
    <property type="match status" value="1"/>
</dbReference>
<dbReference type="GO" id="GO:0043565">
    <property type="term" value="F:sequence-specific DNA binding"/>
    <property type="evidence" value="ECO:0007669"/>
    <property type="project" value="InterPro"/>
</dbReference>
<dbReference type="Gene3D" id="3.30.565.10">
    <property type="entry name" value="Histidine kinase-like ATPase, C-terminal domain"/>
    <property type="match status" value="1"/>
</dbReference>
<proteinExistence type="predicted"/>
<evidence type="ECO:0000256" key="5">
    <source>
        <dbReference type="ARBA" id="ARBA00023125"/>
    </source>
</evidence>
<evidence type="ECO:0000259" key="9">
    <source>
        <dbReference type="PROSITE" id="PS50109"/>
    </source>
</evidence>
<keyword evidence="3 7" id="KW-0597">Phosphoprotein</keyword>
<dbReference type="EC" id="2.7.13.3" evidence="2"/>
<dbReference type="InterPro" id="IPR011006">
    <property type="entry name" value="CheY-like_superfamily"/>
</dbReference>
<sequence>MTFPYRVVFILSVWANLMIRPVFGQTFRNLRLPEGVSISNIRAMVQDRQGFIWFATFDGLFRYDSHSLKQYKHSSTDPKSISSDLLKALFCDSKGNLWVGGSRGLDRYNRDTDNFTHIDHNLPNDNPEGNNHIYFISEDRDHRILVGTVLGMNSLVVSSSGTKVTHILYRTFEGSTQIIGSASQTSNGDFWAGSFDGLVHVPRKAGRPRVFRIGGNDKSTSLNQFAVQFLDGKNVIWLGPGSGGIVKFEIATETFQPILDFVAPNGEKPIVYKIISDGNGKMWIATYSGLALFDPETGKTTWYRNQPGNLHSLPDDLVQSLCLDQQGGLWLGTYSFGITNLYPHAPRFEPWPSTAKGVMEIRYADSFVGINNSGTLWLIEKDQKKIQLFDSSGVLKRSVDLPLPSSVRYYRFYLDDDNTLWALGNSVLTSYNFTTRVSRDYPMALKGQKDLVPGQVFDIHEDSQGRFWLIGEFGAIQFNKQTGDFIKWKSVTYAMSILEDSRQNIWIGGSDEVFLLRHGHAAFEELFTDKGTSAGNFASIWRMAEDRKGRIWAATRQGLQRFDSQSGKFRIDPKIQGLKFEDIQIDSSNHIWLATETDLTRYHPDKGTVQTYGERDGLPFSGITRPASSVQDLTGRLYFLANKGVFQFLPSQTKAQSRPSRIVFTGLKLSDREIKVGDDSRLLTQNLDQTARVTLQHDQNIFSINFALLSFSRSERNRYAYRMEGFDDSWKYSGTPSATYMNLPAGDYVFSVRAANGDGYWMRTTRQLHIRILPPWWQSWYAYAAYLVLAIGSVYLLTRLLWLRSALRKENELHEAKLTFFTNISHEIRTHLSLIVGPLEKAFGILSDDHSAKNHLNYARDNSRTLMELVDELLDFRKIQNGSVMIQVHEYDLVKVIKSVLASFEHLASQKAIETRTIFPDQAILLWFDLTQMRKVFYNLLSNAYKFTPEGGNVTVEIIPLSDEVSITVTNSGPGIAKNDLEHLFKNFFQVPPNNGVQNGYGIGLALAKEIVDLHKGNLSVTSRVHTSGNDGETSFLIGIRTGREHYAREQLVSQQASITTALALQHEKEAVGNPGLSSHKRQTILLIEDNDELRSFERDLLEEDYRVLEAADGAQGLELAFHHLPDLILCDVMMPELNGVQVCSRIKSDVRTSHIPVILLTARTALSQVVEGLKAGADNYLLKPFDPAVLALKISNAIRVREELRRRYMTSMLLDNSNDAGDPDTEFMFKLRDIVTQNIAEPDFDVQKISHLVGMSVSVLYRKLRALTGTTINDFVKNIRMQKALHLVESGKFNVNEIALQVGYDDAKYFSKEFKKIYGRNPSQLKSQPN</sequence>
<evidence type="ECO:0000256" key="4">
    <source>
        <dbReference type="ARBA" id="ARBA00023015"/>
    </source>
</evidence>
<dbReference type="InterPro" id="IPR009057">
    <property type="entry name" value="Homeodomain-like_sf"/>
</dbReference>
<dbReference type="PROSITE" id="PS50109">
    <property type="entry name" value="HIS_KIN"/>
    <property type="match status" value="1"/>
</dbReference>
<evidence type="ECO:0000256" key="6">
    <source>
        <dbReference type="ARBA" id="ARBA00023163"/>
    </source>
</evidence>
<dbReference type="OrthoDB" id="905544at2"/>
<feature type="domain" description="Response regulatory" evidence="10">
    <location>
        <begin position="1084"/>
        <end position="1199"/>
    </location>
</feature>
<evidence type="ECO:0000256" key="7">
    <source>
        <dbReference type="PROSITE-ProRule" id="PRU00169"/>
    </source>
</evidence>
<keyword evidence="12" id="KW-1185">Reference proteome</keyword>
<dbReference type="InterPro" id="IPR013783">
    <property type="entry name" value="Ig-like_fold"/>
</dbReference>
<dbReference type="SUPFAM" id="SSF52172">
    <property type="entry name" value="CheY-like"/>
    <property type="match status" value="1"/>
</dbReference>
<dbReference type="InterPro" id="IPR004358">
    <property type="entry name" value="Sig_transdc_His_kin-like_C"/>
</dbReference>
<dbReference type="InterPro" id="IPR011110">
    <property type="entry name" value="Reg_prop"/>
</dbReference>
<dbReference type="SUPFAM" id="SSF55874">
    <property type="entry name" value="ATPase domain of HSP90 chaperone/DNA topoisomerase II/histidine kinase"/>
    <property type="match status" value="1"/>
</dbReference>
<dbReference type="Pfam" id="PF07495">
    <property type="entry name" value="Y_Y_Y"/>
    <property type="match status" value="1"/>
</dbReference>
<reference evidence="11 12" key="1">
    <citation type="submission" date="2018-03" db="EMBL/GenBank/DDBJ databases">
        <title>Genomic Encyclopedia of Archaeal and Bacterial Type Strains, Phase II (KMG-II): from individual species to whole genera.</title>
        <authorList>
            <person name="Goeker M."/>
        </authorList>
    </citation>
    <scope>NUCLEOTIDE SEQUENCE [LARGE SCALE GENOMIC DNA]</scope>
    <source>
        <strain evidence="11 12">DSM 29057</strain>
    </source>
</reference>
<evidence type="ECO:0000259" key="8">
    <source>
        <dbReference type="PROSITE" id="PS01124"/>
    </source>
</evidence>
<keyword evidence="5" id="KW-0238">DNA-binding</keyword>
<comment type="catalytic activity">
    <reaction evidence="1">
        <text>ATP + protein L-histidine = ADP + protein N-phospho-L-histidine.</text>
        <dbReference type="EC" id="2.7.13.3"/>
    </reaction>
</comment>
<dbReference type="Pfam" id="PF12833">
    <property type="entry name" value="HTH_18"/>
    <property type="match status" value="1"/>
</dbReference>
<dbReference type="InterPro" id="IPR003661">
    <property type="entry name" value="HisK_dim/P_dom"/>
</dbReference>
<dbReference type="GO" id="GO:0003700">
    <property type="term" value="F:DNA-binding transcription factor activity"/>
    <property type="evidence" value="ECO:0007669"/>
    <property type="project" value="InterPro"/>
</dbReference>
<dbReference type="Gene3D" id="1.10.10.60">
    <property type="entry name" value="Homeodomain-like"/>
    <property type="match status" value="1"/>
</dbReference>
<dbReference type="PROSITE" id="PS01124">
    <property type="entry name" value="HTH_ARAC_FAMILY_2"/>
    <property type="match status" value="1"/>
</dbReference>
<dbReference type="Gene3D" id="1.10.287.130">
    <property type="match status" value="1"/>
</dbReference>
<dbReference type="SMART" id="SM00342">
    <property type="entry name" value="HTH_ARAC"/>
    <property type="match status" value="1"/>
</dbReference>
<dbReference type="PANTHER" id="PTHR43547">
    <property type="entry name" value="TWO-COMPONENT HISTIDINE KINASE"/>
    <property type="match status" value="1"/>
</dbReference>
<dbReference type="CDD" id="cd17574">
    <property type="entry name" value="REC_OmpR"/>
    <property type="match status" value="1"/>
</dbReference>
<dbReference type="Pfam" id="PF07494">
    <property type="entry name" value="Reg_prop"/>
    <property type="match status" value="2"/>
</dbReference>
<evidence type="ECO:0000256" key="1">
    <source>
        <dbReference type="ARBA" id="ARBA00000085"/>
    </source>
</evidence>
<dbReference type="CDD" id="cd00082">
    <property type="entry name" value="HisKA"/>
    <property type="match status" value="1"/>
</dbReference>